<keyword evidence="2" id="KW-1185">Reference proteome</keyword>
<gene>
    <name evidence="1" type="ORF">MMDA13_gp55</name>
</gene>
<organism evidence="1 2">
    <name type="scientific">Sphingomonas phage vB_StuS_MMDA13</name>
    <dbReference type="NCBI Taxonomy" id="2686378"/>
    <lineage>
        <taxon>Viruses</taxon>
        <taxon>Duplodnaviria</taxon>
        <taxon>Heunggongvirae</taxon>
        <taxon>Uroviricota</taxon>
        <taxon>Caudoviricetes</taxon>
        <taxon>Queuovirinae</taxon>
        <taxon>Torvergatavirus</taxon>
        <taxon>Torvergatavirus MMDA13</taxon>
    </lineage>
</organism>
<accession>A0A7G3PND4</accession>
<evidence type="ECO:0000313" key="1">
    <source>
        <dbReference type="EMBL" id="QHB80488.1"/>
    </source>
</evidence>
<dbReference type="EMBL" id="MN820898">
    <property type="protein sequence ID" value="QHB80488.1"/>
    <property type="molecule type" value="Genomic_DNA"/>
</dbReference>
<proteinExistence type="predicted"/>
<name>A0A7G3PND4_9CAUD</name>
<dbReference type="Proteomes" id="UP000515820">
    <property type="component" value="Segment"/>
</dbReference>
<sequence>MLTSILVGVAVFAAQVALYRVVTKKLALRKAYRNRLASIRSMEHAPRVAPMRFVNRPGEN</sequence>
<evidence type="ECO:0000313" key="2">
    <source>
        <dbReference type="Proteomes" id="UP000515820"/>
    </source>
</evidence>
<reference evidence="1 2" key="1">
    <citation type="journal article" date="2020" name="Viruses">
        <title>Characterization of vB_StuS_MMDA13, a Newly Discovered Bacteriophage Infecting the Agar-Degrading Species Sphingomonas turrisvirgatae.</title>
        <authorList>
            <person name="Marmo P."/>
            <person name="Thaller M.C."/>
            <person name="Di Lallo G."/>
            <person name="Henrici De Angelis L."/>
            <person name="Poerio N."/>
            <person name="De Santis F."/>
            <person name="Fraziano M."/>
            <person name="Migliore L."/>
            <person name="D'Andrea M.M."/>
        </authorList>
    </citation>
    <scope>NUCLEOTIDE SEQUENCE [LARGE SCALE GENOMIC DNA]</scope>
</reference>
<protein>
    <submittedName>
        <fullName evidence="1">Uncharacterized protein</fullName>
    </submittedName>
</protein>